<dbReference type="SUPFAM" id="SSF49265">
    <property type="entry name" value="Fibronectin type III"/>
    <property type="match status" value="3"/>
</dbReference>
<dbReference type="GO" id="GO:0005886">
    <property type="term" value="C:plasma membrane"/>
    <property type="evidence" value="ECO:0007669"/>
    <property type="project" value="TreeGrafter"/>
</dbReference>
<dbReference type="GO" id="GO:0007411">
    <property type="term" value="P:axon guidance"/>
    <property type="evidence" value="ECO:0007669"/>
    <property type="project" value="TreeGrafter"/>
</dbReference>
<dbReference type="GO" id="GO:0007420">
    <property type="term" value="P:brain development"/>
    <property type="evidence" value="ECO:0007669"/>
    <property type="project" value="TreeGrafter"/>
</dbReference>
<feature type="domain" description="Ig-like" evidence="6">
    <location>
        <begin position="183"/>
        <end position="266"/>
    </location>
</feature>
<evidence type="ECO:0000259" key="7">
    <source>
        <dbReference type="PROSITE" id="PS50853"/>
    </source>
</evidence>
<protein>
    <submittedName>
        <fullName evidence="9">Neuroglian</fullName>
    </submittedName>
</protein>
<evidence type="ECO:0000313" key="9">
    <source>
        <dbReference type="WBParaSite" id="SMUV_0000537001-mRNA-1"/>
    </source>
</evidence>
<keyword evidence="1" id="KW-0677">Repeat</keyword>
<dbReference type="GO" id="GO:0030424">
    <property type="term" value="C:axon"/>
    <property type="evidence" value="ECO:0007669"/>
    <property type="project" value="TreeGrafter"/>
</dbReference>
<keyword evidence="5" id="KW-1133">Transmembrane helix</keyword>
<evidence type="ECO:0000256" key="5">
    <source>
        <dbReference type="SAM" id="Phobius"/>
    </source>
</evidence>
<keyword evidence="5" id="KW-0812">Transmembrane</keyword>
<dbReference type="PROSITE" id="PS50835">
    <property type="entry name" value="IG_LIKE"/>
    <property type="match status" value="2"/>
</dbReference>
<dbReference type="AlphaFoldDB" id="A0A0N5ALF2"/>
<dbReference type="SMART" id="SM00409">
    <property type="entry name" value="IG"/>
    <property type="match status" value="3"/>
</dbReference>
<dbReference type="Proteomes" id="UP000046393">
    <property type="component" value="Unplaced"/>
</dbReference>
<dbReference type="Pfam" id="PF00041">
    <property type="entry name" value="fn3"/>
    <property type="match status" value="3"/>
</dbReference>
<name>A0A0N5ALF2_9BILA</name>
<dbReference type="InterPro" id="IPR036179">
    <property type="entry name" value="Ig-like_dom_sf"/>
</dbReference>
<feature type="domain" description="Fibronectin type-III" evidence="7">
    <location>
        <begin position="367"/>
        <end position="462"/>
    </location>
</feature>
<organism evidence="8 9">
    <name type="scientific">Syphacia muris</name>
    <dbReference type="NCBI Taxonomy" id="451379"/>
    <lineage>
        <taxon>Eukaryota</taxon>
        <taxon>Metazoa</taxon>
        <taxon>Ecdysozoa</taxon>
        <taxon>Nematoda</taxon>
        <taxon>Chromadorea</taxon>
        <taxon>Rhabditida</taxon>
        <taxon>Spirurina</taxon>
        <taxon>Oxyuridomorpha</taxon>
        <taxon>Oxyuroidea</taxon>
        <taxon>Oxyuridae</taxon>
        <taxon>Syphacia</taxon>
    </lineage>
</organism>
<reference evidence="9" key="1">
    <citation type="submission" date="2016-04" db="UniProtKB">
        <authorList>
            <consortium name="WormBaseParasite"/>
        </authorList>
    </citation>
    <scope>IDENTIFICATION</scope>
</reference>
<dbReference type="PANTHER" id="PTHR44170">
    <property type="entry name" value="PROTEIN SIDEKICK"/>
    <property type="match status" value="1"/>
</dbReference>
<feature type="domain" description="Fibronectin type-III" evidence="7">
    <location>
        <begin position="567"/>
        <end position="661"/>
    </location>
</feature>
<keyword evidence="3" id="KW-0393">Immunoglobulin domain</keyword>
<accession>A0A0N5ALF2</accession>
<dbReference type="STRING" id="451379.A0A0N5ALF2"/>
<feature type="domain" description="Ig-like" evidence="6">
    <location>
        <begin position="90"/>
        <end position="177"/>
    </location>
</feature>
<dbReference type="PANTHER" id="PTHR44170:SF58">
    <property type="entry name" value="PROTEIN TURTLE HOMOLOG A-LIKE ISOFORM X1"/>
    <property type="match status" value="1"/>
</dbReference>
<dbReference type="InterPro" id="IPR013098">
    <property type="entry name" value="Ig_I-set"/>
</dbReference>
<sequence length="832" mass="95204">YYYYQGVTENFTDHTVLELAADICRPLPIVRWAKLNGDLPLSRMTDLSNAESAFGKMLIIKKARREDAGIYECHSGEIVHQMRVIIQAPPSWVGEQSKKVFVPEEGTINLKCSATGDPVPEFYWLRNGKVIHYDRIRVMGGGETLQIQNASYHDDSGMYQCNASNSNGYIFQNIFLKVLAHAPYFEMDSDVTMDVIKNSTVYLPCEFKAAPKAVAVWVDKDNRHYTLQIFKNNTLKIVGTKPSDEGLYYCNVSNKYGIDRATYKLLVYSNDFSCINLIVISFSGIGNIRNISYKIADVPATPRIQMLQCSDEQAFISWNRPEDYVLRRHWILAVYKFRVIACNKHGQSEPGYTNSKCVTQRTRPTTNPSNVSAEGNEPNNLVIRWNPMEKIDWNGPELEYLVKYRQDTRDSQWRHILIQDAGSTTVRDLPTYTRYLVQVKARNVVGDSTAEPEVITGFSGENFPIESPKNFVVVEQANWTCTTVSWTPVNPNTVRGHFKGYLIEYWLDEFSNGKQKVYVDKFTDVTQLQDLQPVSNYTAQIVTINKRYRSPEPSVLHFATAEGLPSEVHNLRIRAVGANTLFASWEKCRHPNGVILGYFIQFNDNENEISEETFVLNRQLYYLYEKARPNTNYTISVWGKTYAGEGAKVSDTVKTWPIKEPDVPTFEVHVLTPYQAEVIWHPFKGSKWIMPGSSFYVNYSKQGENTWIKSQAAKLPEKVVVLRNLSEGTEYMLIGVAEERNRLSSSRSIIIRTPSDGFLTRILQGHMHGTAWFISTMCVLLIATFTVMIMCCCQRQHSGKYPVKRKELEKGCFQPDSDEHKNFMEYQYGFSS</sequence>
<dbReference type="InterPro" id="IPR003599">
    <property type="entry name" value="Ig_sub"/>
</dbReference>
<evidence type="ECO:0000256" key="1">
    <source>
        <dbReference type="ARBA" id="ARBA00022737"/>
    </source>
</evidence>
<feature type="region of interest" description="Disordered" evidence="4">
    <location>
        <begin position="352"/>
        <end position="375"/>
    </location>
</feature>
<dbReference type="InterPro" id="IPR007110">
    <property type="entry name" value="Ig-like_dom"/>
</dbReference>
<dbReference type="WBParaSite" id="SMUV_0000537001-mRNA-1">
    <property type="protein sequence ID" value="SMUV_0000537001-mRNA-1"/>
    <property type="gene ID" value="SMUV_0000537001"/>
</dbReference>
<keyword evidence="2" id="KW-1015">Disulfide bond</keyword>
<evidence type="ECO:0000256" key="3">
    <source>
        <dbReference type="ARBA" id="ARBA00023319"/>
    </source>
</evidence>
<evidence type="ECO:0000256" key="4">
    <source>
        <dbReference type="SAM" id="MobiDB-lite"/>
    </source>
</evidence>
<dbReference type="FunFam" id="2.60.40.10:FF:000032">
    <property type="entry name" value="palladin isoform X1"/>
    <property type="match status" value="1"/>
</dbReference>
<dbReference type="GO" id="GO:0098632">
    <property type="term" value="F:cell-cell adhesion mediator activity"/>
    <property type="evidence" value="ECO:0007669"/>
    <property type="project" value="TreeGrafter"/>
</dbReference>
<keyword evidence="8" id="KW-1185">Reference proteome</keyword>
<dbReference type="Gene3D" id="2.60.40.10">
    <property type="entry name" value="Immunoglobulins"/>
    <property type="match status" value="5"/>
</dbReference>
<dbReference type="SMART" id="SM00408">
    <property type="entry name" value="IGc2"/>
    <property type="match status" value="3"/>
</dbReference>
<dbReference type="InterPro" id="IPR013783">
    <property type="entry name" value="Ig-like_fold"/>
</dbReference>
<dbReference type="InterPro" id="IPR036116">
    <property type="entry name" value="FN3_sf"/>
</dbReference>
<evidence type="ECO:0000259" key="6">
    <source>
        <dbReference type="PROSITE" id="PS50835"/>
    </source>
</evidence>
<dbReference type="CDD" id="cd00063">
    <property type="entry name" value="FN3"/>
    <property type="match status" value="4"/>
</dbReference>
<feature type="domain" description="Fibronectin type-III" evidence="7">
    <location>
        <begin position="467"/>
        <end position="563"/>
    </location>
</feature>
<dbReference type="SMART" id="SM00060">
    <property type="entry name" value="FN3"/>
    <property type="match status" value="5"/>
</dbReference>
<evidence type="ECO:0000256" key="2">
    <source>
        <dbReference type="ARBA" id="ARBA00023157"/>
    </source>
</evidence>
<dbReference type="InterPro" id="IPR003961">
    <property type="entry name" value="FN3_dom"/>
</dbReference>
<dbReference type="Pfam" id="PF07679">
    <property type="entry name" value="I-set"/>
    <property type="match status" value="1"/>
</dbReference>
<proteinExistence type="predicted"/>
<feature type="transmembrane region" description="Helical" evidence="5">
    <location>
        <begin position="771"/>
        <end position="793"/>
    </location>
</feature>
<dbReference type="PROSITE" id="PS50853">
    <property type="entry name" value="FN3"/>
    <property type="match status" value="3"/>
</dbReference>
<dbReference type="SUPFAM" id="SSF48726">
    <property type="entry name" value="Immunoglobulin"/>
    <property type="match status" value="3"/>
</dbReference>
<dbReference type="InterPro" id="IPR003598">
    <property type="entry name" value="Ig_sub2"/>
</dbReference>
<dbReference type="Pfam" id="PF13927">
    <property type="entry name" value="Ig_3"/>
    <property type="match status" value="1"/>
</dbReference>
<keyword evidence="5" id="KW-0472">Membrane</keyword>
<evidence type="ECO:0000313" key="8">
    <source>
        <dbReference type="Proteomes" id="UP000046393"/>
    </source>
</evidence>